<comment type="caution">
    <text evidence="4">The sequence shown here is derived from an EMBL/GenBank/DDBJ whole genome shotgun (WGS) entry which is preliminary data.</text>
</comment>
<feature type="domain" description="Zinc finger/thioredoxin putative" evidence="3">
    <location>
        <begin position="1"/>
        <end position="36"/>
    </location>
</feature>
<gene>
    <name evidence="4" type="ORF">FHG66_14575</name>
</gene>
<keyword evidence="2" id="KW-0472">Membrane</keyword>
<keyword evidence="5" id="KW-1185">Reference proteome</keyword>
<accession>A0A5C4MQZ7</accession>
<sequence>MRLICPNCSAQYEVPPEAVPLSGRDVQCSACGHTWFEVPGTLATSSKDGGPDAAPAPEPTPEPTPEPARDEPWDRVPVVTDDDEEFDDVEEVRVAPPPLPSQRPSVSPEIADILRSEAALEVEARAAEDADRLAPMAPLATISDRPVPTAVPRPLPPQEEAPRPTIVESASSRPARPARPAELDVAQVNAALRSSNDRAGARPTPVAAPRRRSGFGAGVWGALLVIALLALLYALRPQIVAALPQAAAVLDPYAAAVDRGRDWLDGQVQGFLSGNLPAEAEAPAAE</sequence>
<protein>
    <recommendedName>
        <fullName evidence="3">Zinc finger/thioredoxin putative domain-containing protein</fullName>
    </recommendedName>
</protein>
<dbReference type="Pfam" id="PF13717">
    <property type="entry name" value="Zn_ribbon_4"/>
    <property type="match status" value="1"/>
</dbReference>
<evidence type="ECO:0000313" key="5">
    <source>
        <dbReference type="Proteomes" id="UP000305887"/>
    </source>
</evidence>
<dbReference type="InterPro" id="IPR011723">
    <property type="entry name" value="Znf/thioredoxin_put"/>
</dbReference>
<feature type="compositionally biased region" description="Acidic residues" evidence="1">
    <location>
        <begin position="80"/>
        <end position="89"/>
    </location>
</feature>
<feature type="transmembrane region" description="Helical" evidence="2">
    <location>
        <begin position="215"/>
        <end position="235"/>
    </location>
</feature>
<keyword evidence="2" id="KW-0812">Transmembrane</keyword>
<dbReference type="RefSeq" id="WP_139077794.1">
    <property type="nucleotide sequence ID" value="NZ_VDFU01000018.1"/>
</dbReference>
<reference evidence="4 5" key="1">
    <citation type="submission" date="2019-06" db="EMBL/GenBank/DDBJ databases">
        <title>YIM 131921 draft genome.</title>
        <authorList>
            <person name="Jiang L."/>
        </authorList>
    </citation>
    <scope>NUCLEOTIDE SEQUENCE [LARGE SCALE GENOMIC DNA]</scope>
    <source>
        <strain evidence="4 5">YIM 131921</strain>
    </source>
</reference>
<feature type="compositionally biased region" description="Pro residues" evidence="1">
    <location>
        <begin position="54"/>
        <end position="66"/>
    </location>
</feature>
<name>A0A5C4MQZ7_9RHOB</name>
<evidence type="ECO:0000256" key="1">
    <source>
        <dbReference type="SAM" id="MobiDB-lite"/>
    </source>
</evidence>
<evidence type="ECO:0000313" key="4">
    <source>
        <dbReference type="EMBL" id="TNC48340.1"/>
    </source>
</evidence>
<dbReference type="AlphaFoldDB" id="A0A5C4MQZ7"/>
<evidence type="ECO:0000256" key="2">
    <source>
        <dbReference type="SAM" id="Phobius"/>
    </source>
</evidence>
<feature type="region of interest" description="Disordered" evidence="1">
    <location>
        <begin position="41"/>
        <end position="89"/>
    </location>
</feature>
<dbReference type="NCBIfam" id="TIGR02098">
    <property type="entry name" value="MJ0042_CXXC"/>
    <property type="match status" value="1"/>
</dbReference>
<keyword evidence="2" id="KW-1133">Transmembrane helix</keyword>
<dbReference type="OrthoDB" id="7159357at2"/>
<dbReference type="EMBL" id="VDFU01000018">
    <property type="protein sequence ID" value="TNC48340.1"/>
    <property type="molecule type" value="Genomic_DNA"/>
</dbReference>
<dbReference type="Proteomes" id="UP000305887">
    <property type="component" value="Unassembled WGS sequence"/>
</dbReference>
<evidence type="ECO:0000259" key="3">
    <source>
        <dbReference type="Pfam" id="PF13717"/>
    </source>
</evidence>
<organism evidence="4 5">
    <name type="scientific">Rubellimicrobium rubrum</name>
    <dbReference type="NCBI Taxonomy" id="2585369"/>
    <lineage>
        <taxon>Bacteria</taxon>
        <taxon>Pseudomonadati</taxon>
        <taxon>Pseudomonadota</taxon>
        <taxon>Alphaproteobacteria</taxon>
        <taxon>Rhodobacterales</taxon>
        <taxon>Roseobacteraceae</taxon>
        <taxon>Rubellimicrobium</taxon>
    </lineage>
</organism>
<proteinExistence type="predicted"/>
<feature type="region of interest" description="Disordered" evidence="1">
    <location>
        <begin position="144"/>
        <end position="181"/>
    </location>
</feature>
<feature type="compositionally biased region" description="Low complexity" evidence="1">
    <location>
        <begin position="169"/>
        <end position="180"/>
    </location>
</feature>
<feature type="compositionally biased region" description="Pro residues" evidence="1">
    <location>
        <begin position="149"/>
        <end position="159"/>
    </location>
</feature>